<feature type="transmembrane region" description="Helical" evidence="14">
    <location>
        <begin position="378"/>
        <end position="398"/>
    </location>
</feature>
<dbReference type="EMBL" id="JBHUCP010000009">
    <property type="protein sequence ID" value="MFD1531139.1"/>
    <property type="molecule type" value="Genomic_DNA"/>
</dbReference>
<evidence type="ECO:0000256" key="7">
    <source>
        <dbReference type="ARBA" id="ARBA00022989"/>
    </source>
</evidence>
<feature type="transmembrane region" description="Helical" evidence="14">
    <location>
        <begin position="259"/>
        <end position="283"/>
    </location>
</feature>
<feature type="transmembrane region" description="Helical" evidence="14">
    <location>
        <begin position="220"/>
        <end position="239"/>
    </location>
</feature>
<evidence type="ECO:0000256" key="14">
    <source>
        <dbReference type="SAM" id="Phobius"/>
    </source>
</evidence>
<evidence type="ECO:0000313" key="15">
    <source>
        <dbReference type="EMBL" id="MFD1531139.1"/>
    </source>
</evidence>
<dbReference type="InterPro" id="IPR038377">
    <property type="entry name" value="Na/Glc_symporter_sf"/>
</dbReference>
<feature type="transmembrane region" description="Helical" evidence="14">
    <location>
        <begin position="453"/>
        <end position="474"/>
    </location>
</feature>
<reference evidence="16" key="1">
    <citation type="journal article" date="2019" name="Int. J. Syst. Evol. Microbiol.">
        <title>The Global Catalogue of Microorganisms (GCM) 10K type strain sequencing project: providing services to taxonomists for standard genome sequencing and annotation.</title>
        <authorList>
            <consortium name="The Broad Institute Genomics Platform"/>
            <consortium name="The Broad Institute Genome Sequencing Center for Infectious Disease"/>
            <person name="Wu L."/>
            <person name="Ma J."/>
        </authorList>
    </citation>
    <scope>NUCLEOTIDE SEQUENCE [LARGE SCALE GENOMIC DNA]</scope>
    <source>
        <strain evidence="16">JCM 12165</strain>
    </source>
</reference>
<protein>
    <submittedName>
        <fullName evidence="15">Sodium:solute symporter family protein</fullName>
    </submittedName>
</protein>
<dbReference type="InterPro" id="IPR001734">
    <property type="entry name" value="Na/solute_symporter"/>
</dbReference>
<keyword evidence="7 14" id="KW-1133">Transmembrane helix</keyword>
<evidence type="ECO:0000256" key="6">
    <source>
        <dbReference type="ARBA" id="ARBA00022847"/>
    </source>
</evidence>
<comment type="caution">
    <text evidence="15">The sequence shown here is derived from an EMBL/GenBank/DDBJ whole genome shotgun (WGS) entry which is preliminary data.</text>
</comment>
<evidence type="ECO:0000256" key="12">
    <source>
        <dbReference type="ARBA" id="ARBA00033708"/>
    </source>
</evidence>
<keyword evidence="3" id="KW-0813">Transport</keyword>
<feature type="transmembrane region" description="Helical" evidence="14">
    <location>
        <begin position="352"/>
        <end position="372"/>
    </location>
</feature>
<feature type="transmembrane region" description="Helical" evidence="14">
    <location>
        <begin position="303"/>
        <end position="331"/>
    </location>
</feature>
<dbReference type="Gene3D" id="1.20.1730.10">
    <property type="entry name" value="Sodium/glucose cotransporter"/>
    <property type="match status" value="1"/>
</dbReference>
<dbReference type="PANTHER" id="PTHR48086:SF3">
    <property type="entry name" value="SODIUM_PROLINE SYMPORTER"/>
    <property type="match status" value="1"/>
</dbReference>
<dbReference type="InterPro" id="IPR018212">
    <property type="entry name" value="Na/solute_symporter_CS"/>
</dbReference>
<evidence type="ECO:0000256" key="2">
    <source>
        <dbReference type="ARBA" id="ARBA00006434"/>
    </source>
</evidence>
<evidence type="ECO:0000256" key="11">
    <source>
        <dbReference type="ARBA" id="ARBA00023201"/>
    </source>
</evidence>
<sequence>MIILGVTIGVLVVLFVGLAVARKVDGDSTNFLVAGRSLALPLSAAGLMGQAVDSNATLGNTDLSASLGFWAGASLPLGLGICLLLTGIFFAKPMNRMGLLSLPDFYRIKYGRGVELAASILMIFSFCILLAGNLVAGGFLFERFLGTSYTVGVLLIVGVVLAYTITGGMFSDAYTAFIQMVITVIGSAALLIWVGVRFGITVPEGMGPFDLGQLTDPAQGATINWATLVALGIGDIVAIDFMQRIFSARSPETARRACFVGAAGTAIVGIPYALVALSTGAIFGDTPTDGPVLFALLEGYAPAFLTILVLSAIVAASCSTANGVILGTACVAVRNIAGLEQQAAPAGGRDPLLRRVRVTMPLVVGIAVFFALRVPETGILLTLAFDLMLAGLVVPFVLGHWWPSRITTAAAVAAIAVGVVVRMVLFAMTPVFYGVENSLLYVPNDLIGPAFDGWPTFIAPVLSLLAFVAVALLAPRREGATVPAAPAVA</sequence>
<comment type="similarity">
    <text evidence="2 13">Belongs to the sodium:solute symporter (SSF) (TC 2.A.21) family.</text>
</comment>
<feature type="transmembrane region" description="Helical" evidence="14">
    <location>
        <begin position="410"/>
        <end position="433"/>
    </location>
</feature>
<evidence type="ECO:0000256" key="10">
    <source>
        <dbReference type="ARBA" id="ARBA00023136"/>
    </source>
</evidence>
<feature type="transmembrane region" description="Helical" evidence="14">
    <location>
        <begin position="67"/>
        <end position="91"/>
    </location>
</feature>
<name>A0ABW4FL81_9PSEU</name>
<keyword evidence="16" id="KW-1185">Reference proteome</keyword>
<evidence type="ECO:0000256" key="3">
    <source>
        <dbReference type="ARBA" id="ARBA00022448"/>
    </source>
</evidence>
<accession>A0ABW4FL81</accession>
<feature type="transmembrane region" description="Helical" evidence="14">
    <location>
        <begin position="177"/>
        <end position="200"/>
    </location>
</feature>
<keyword evidence="11" id="KW-0739">Sodium transport</keyword>
<organism evidence="15 16">
    <name type="scientific">Pseudonocardia aurantiaca</name>
    <dbReference type="NCBI Taxonomy" id="75290"/>
    <lineage>
        <taxon>Bacteria</taxon>
        <taxon>Bacillati</taxon>
        <taxon>Actinomycetota</taxon>
        <taxon>Actinomycetes</taxon>
        <taxon>Pseudonocardiales</taxon>
        <taxon>Pseudonocardiaceae</taxon>
        <taxon>Pseudonocardia</taxon>
    </lineage>
</organism>
<keyword evidence="4" id="KW-1003">Cell membrane</keyword>
<evidence type="ECO:0000313" key="16">
    <source>
        <dbReference type="Proteomes" id="UP001597145"/>
    </source>
</evidence>
<evidence type="ECO:0000256" key="9">
    <source>
        <dbReference type="ARBA" id="ARBA00023065"/>
    </source>
</evidence>
<keyword evidence="9" id="KW-0406">Ion transport</keyword>
<evidence type="ECO:0000256" key="5">
    <source>
        <dbReference type="ARBA" id="ARBA00022692"/>
    </source>
</evidence>
<feature type="transmembrane region" description="Helical" evidence="14">
    <location>
        <begin position="116"/>
        <end position="141"/>
    </location>
</feature>
<proteinExistence type="inferred from homology"/>
<comment type="catalytic activity">
    <reaction evidence="12">
        <text>L-proline(in) + Na(+)(in) = L-proline(out) + Na(+)(out)</text>
        <dbReference type="Rhea" id="RHEA:28967"/>
        <dbReference type="ChEBI" id="CHEBI:29101"/>
        <dbReference type="ChEBI" id="CHEBI:60039"/>
    </reaction>
</comment>
<dbReference type="CDD" id="cd11474">
    <property type="entry name" value="SLC5sbd_CHT"/>
    <property type="match status" value="1"/>
</dbReference>
<feature type="transmembrane region" description="Helical" evidence="14">
    <location>
        <begin position="147"/>
        <end position="165"/>
    </location>
</feature>
<keyword evidence="8" id="KW-0915">Sodium</keyword>
<dbReference type="PANTHER" id="PTHR48086">
    <property type="entry name" value="SODIUM/PROLINE SYMPORTER-RELATED"/>
    <property type="match status" value="1"/>
</dbReference>
<evidence type="ECO:0000256" key="1">
    <source>
        <dbReference type="ARBA" id="ARBA00004651"/>
    </source>
</evidence>
<keyword evidence="10 14" id="KW-0472">Membrane</keyword>
<dbReference type="Pfam" id="PF00474">
    <property type="entry name" value="SSF"/>
    <property type="match status" value="1"/>
</dbReference>
<evidence type="ECO:0000256" key="4">
    <source>
        <dbReference type="ARBA" id="ARBA00022475"/>
    </source>
</evidence>
<evidence type="ECO:0000256" key="13">
    <source>
        <dbReference type="RuleBase" id="RU362091"/>
    </source>
</evidence>
<dbReference type="Proteomes" id="UP001597145">
    <property type="component" value="Unassembled WGS sequence"/>
</dbReference>
<evidence type="ECO:0000256" key="8">
    <source>
        <dbReference type="ARBA" id="ARBA00023053"/>
    </source>
</evidence>
<dbReference type="PROSITE" id="PS50283">
    <property type="entry name" value="NA_SOLUT_SYMP_3"/>
    <property type="match status" value="1"/>
</dbReference>
<keyword evidence="6" id="KW-0769">Symport</keyword>
<keyword evidence="5 14" id="KW-0812">Transmembrane</keyword>
<comment type="subcellular location">
    <subcellularLocation>
        <location evidence="1">Cell membrane</location>
        <topology evidence="1">Multi-pass membrane protein</topology>
    </subcellularLocation>
</comment>
<dbReference type="PROSITE" id="PS00456">
    <property type="entry name" value="NA_SOLUT_SYMP_1"/>
    <property type="match status" value="1"/>
</dbReference>
<dbReference type="InterPro" id="IPR050277">
    <property type="entry name" value="Sodium:Solute_Symporter"/>
</dbReference>
<gene>
    <name evidence="15" type="ORF">ACFSCY_17005</name>
</gene>
<dbReference type="RefSeq" id="WP_343971521.1">
    <property type="nucleotide sequence ID" value="NZ_BAAAJG010000002.1"/>
</dbReference>